<keyword evidence="3" id="KW-0547">Nucleotide-binding</keyword>
<dbReference type="InterPro" id="IPR011527">
    <property type="entry name" value="ABC1_TM_dom"/>
</dbReference>
<reference evidence="10" key="1">
    <citation type="journal article" date="2014" name="Int. J. Syst. Evol. Microbiol.">
        <title>Complete genome sequence of Corynebacterium casei LMG S-19264T (=DSM 44701T), isolated from a smear-ripened cheese.</title>
        <authorList>
            <consortium name="US DOE Joint Genome Institute (JGI-PGF)"/>
            <person name="Walter F."/>
            <person name="Albersmeier A."/>
            <person name="Kalinowski J."/>
            <person name="Ruckert C."/>
        </authorList>
    </citation>
    <scope>NUCLEOTIDE SEQUENCE</scope>
    <source>
        <strain evidence="10">CGMCC 1.15758</strain>
    </source>
</reference>
<dbReference type="EMBL" id="BMJS01000014">
    <property type="protein sequence ID" value="GGF98268.1"/>
    <property type="molecule type" value="Genomic_DNA"/>
</dbReference>
<evidence type="ECO:0000313" key="10">
    <source>
        <dbReference type="EMBL" id="GGF98268.1"/>
    </source>
</evidence>
<dbReference type="GO" id="GO:0045454">
    <property type="term" value="P:cell redox homeostasis"/>
    <property type="evidence" value="ECO:0007669"/>
    <property type="project" value="InterPro"/>
</dbReference>
<feature type="transmembrane region" description="Helical" evidence="7">
    <location>
        <begin position="42"/>
        <end position="64"/>
    </location>
</feature>
<dbReference type="NCBIfam" id="TIGR02868">
    <property type="entry name" value="CydC"/>
    <property type="match status" value="1"/>
</dbReference>
<dbReference type="Pfam" id="PF00664">
    <property type="entry name" value="ABC_membrane"/>
    <property type="match status" value="1"/>
</dbReference>
<dbReference type="AlphaFoldDB" id="A0A8J3E8U4"/>
<dbReference type="Gene3D" id="3.40.50.300">
    <property type="entry name" value="P-loop containing nucleotide triphosphate hydrolases"/>
    <property type="match status" value="1"/>
</dbReference>
<dbReference type="Proteomes" id="UP000636949">
    <property type="component" value="Unassembled WGS sequence"/>
</dbReference>
<dbReference type="PANTHER" id="PTHR24221:SF653">
    <property type="entry name" value="TRANSPORT ATP-BINDING PROTEIN CYDC"/>
    <property type="match status" value="1"/>
</dbReference>
<dbReference type="InterPro" id="IPR017871">
    <property type="entry name" value="ABC_transporter-like_CS"/>
</dbReference>
<comment type="subcellular location">
    <subcellularLocation>
        <location evidence="1">Cell membrane</location>
        <topology evidence="1">Multi-pass membrane protein</topology>
    </subcellularLocation>
</comment>
<dbReference type="SUPFAM" id="SSF90123">
    <property type="entry name" value="ABC transporter transmembrane region"/>
    <property type="match status" value="1"/>
</dbReference>
<dbReference type="PANTHER" id="PTHR24221">
    <property type="entry name" value="ATP-BINDING CASSETTE SUB-FAMILY B"/>
    <property type="match status" value="1"/>
</dbReference>
<keyword evidence="11" id="KW-1185">Reference proteome</keyword>
<evidence type="ECO:0000256" key="2">
    <source>
        <dbReference type="ARBA" id="ARBA00022692"/>
    </source>
</evidence>
<dbReference type="GO" id="GO:0034775">
    <property type="term" value="P:glutathione transmembrane transport"/>
    <property type="evidence" value="ECO:0007669"/>
    <property type="project" value="InterPro"/>
</dbReference>
<gene>
    <name evidence="10" type="primary">cydC</name>
    <name evidence="10" type="ORF">GCM10010995_14370</name>
</gene>
<accession>A0A8J3E8U4</accession>
<evidence type="ECO:0000256" key="5">
    <source>
        <dbReference type="ARBA" id="ARBA00022989"/>
    </source>
</evidence>
<evidence type="ECO:0000256" key="6">
    <source>
        <dbReference type="ARBA" id="ARBA00023136"/>
    </source>
</evidence>
<dbReference type="NCBIfam" id="NF008364">
    <property type="entry name" value="PRK11160.1"/>
    <property type="match status" value="1"/>
</dbReference>
<dbReference type="CDD" id="cd03228">
    <property type="entry name" value="ABCC_MRP_Like"/>
    <property type="match status" value="1"/>
</dbReference>
<reference evidence="10" key="2">
    <citation type="submission" date="2020-09" db="EMBL/GenBank/DDBJ databases">
        <authorList>
            <person name="Sun Q."/>
            <person name="Zhou Y."/>
        </authorList>
    </citation>
    <scope>NUCLEOTIDE SEQUENCE</scope>
    <source>
        <strain evidence="10">CGMCC 1.15758</strain>
    </source>
</reference>
<sequence length="559" mass="61942">MRALIPFLSIFKHQAKWMFIGTFLAFLAILASIGLLSLSGWFISSTGFVAISSYAIASQFNYFYPSAGVRAFSLMRILTRYGERVVTHEATFKLLTDIRVWVYNKLVPLAPAHLAQYKSGDLLNRLVTDVNSLDNLYIRIISPSCVLFLSILLIGVFFSFLSIPLALMTMGFAFVAGFCIPVVGGKLSAHTAKTLAEESADLKTSITEHVQYLAELKVFAAEDKHAEMINMQNKALITTQQKMSHYTGLNAALMTLFLGATLWCGMWLMVGLVHQGVISGAFIALVALGIMGLFEAIMPLPVAYQYLGRTVSSAKRLLNIIEQKPAKLFVDDDNSEQLNASKKPKHNVISFEDISFSYPGRNKLIYEHFNLEITANEKLAIVGATGCGKSTIVSLLARFYAPSAGKISIGGIDIAQFTESQLRQQITIISQHAHIFNGSIRDNLLIANPNATDEMLWHALHVVDLKNFALELPRQLDSWTGEHGRHLSKGQQKRLSLARAVLSQTPILILDEPTEGLDKVIERKVIDNLQAVFKDKTVIIITHNDTLLSSVDRVLRITQ</sequence>
<dbReference type="SUPFAM" id="SSF52540">
    <property type="entry name" value="P-loop containing nucleoside triphosphate hydrolases"/>
    <property type="match status" value="1"/>
</dbReference>
<organism evidence="10 11">
    <name type="scientific">Cysteiniphilum litorale</name>
    <dbReference type="NCBI Taxonomy" id="2056700"/>
    <lineage>
        <taxon>Bacteria</taxon>
        <taxon>Pseudomonadati</taxon>
        <taxon>Pseudomonadota</taxon>
        <taxon>Gammaproteobacteria</taxon>
        <taxon>Thiotrichales</taxon>
        <taxon>Fastidiosibacteraceae</taxon>
        <taxon>Cysteiniphilum</taxon>
    </lineage>
</organism>
<dbReference type="Gene3D" id="1.20.1560.10">
    <property type="entry name" value="ABC transporter type 1, transmembrane domain"/>
    <property type="match status" value="1"/>
</dbReference>
<keyword evidence="6 7" id="KW-0472">Membrane</keyword>
<protein>
    <submittedName>
        <fullName evidence="10">Cysteine/glutathione ABC transporter ATP-binding protein/permease CydC</fullName>
    </submittedName>
</protein>
<evidence type="ECO:0000256" key="4">
    <source>
        <dbReference type="ARBA" id="ARBA00022840"/>
    </source>
</evidence>
<dbReference type="GO" id="GO:0005524">
    <property type="term" value="F:ATP binding"/>
    <property type="evidence" value="ECO:0007669"/>
    <property type="project" value="UniProtKB-KW"/>
</dbReference>
<evidence type="ECO:0000256" key="3">
    <source>
        <dbReference type="ARBA" id="ARBA00022741"/>
    </source>
</evidence>
<name>A0A8J3E8U4_9GAMM</name>
<feature type="domain" description="ABC transporter" evidence="8">
    <location>
        <begin position="349"/>
        <end position="559"/>
    </location>
</feature>
<feature type="domain" description="ABC transmembrane type-1" evidence="9">
    <location>
        <begin position="19"/>
        <end position="309"/>
    </location>
</feature>
<evidence type="ECO:0000313" key="11">
    <source>
        <dbReference type="Proteomes" id="UP000636949"/>
    </source>
</evidence>
<dbReference type="InterPro" id="IPR014223">
    <property type="entry name" value="ABC_CydC/D"/>
</dbReference>
<proteinExistence type="predicted"/>
<dbReference type="PROSITE" id="PS50929">
    <property type="entry name" value="ABC_TM1F"/>
    <property type="match status" value="1"/>
</dbReference>
<dbReference type="GO" id="GO:0016887">
    <property type="term" value="F:ATP hydrolysis activity"/>
    <property type="evidence" value="ECO:0007669"/>
    <property type="project" value="InterPro"/>
</dbReference>
<dbReference type="OrthoDB" id="6336411at2"/>
<dbReference type="RefSeq" id="WP_117002639.1">
    <property type="nucleotide sequence ID" value="NZ_BMJS01000014.1"/>
</dbReference>
<evidence type="ECO:0000259" key="9">
    <source>
        <dbReference type="PROSITE" id="PS50929"/>
    </source>
</evidence>
<dbReference type="InterPro" id="IPR027417">
    <property type="entry name" value="P-loop_NTPase"/>
</dbReference>
<evidence type="ECO:0000259" key="8">
    <source>
        <dbReference type="PROSITE" id="PS50893"/>
    </source>
</evidence>
<keyword evidence="2 7" id="KW-0812">Transmembrane</keyword>
<comment type="caution">
    <text evidence="10">The sequence shown here is derived from an EMBL/GenBank/DDBJ whole genome shotgun (WGS) entry which is preliminary data.</text>
</comment>
<keyword evidence="4 10" id="KW-0067">ATP-binding</keyword>
<keyword evidence="5 7" id="KW-1133">Transmembrane helix</keyword>
<dbReference type="PROSITE" id="PS50893">
    <property type="entry name" value="ABC_TRANSPORTER_2"/>
    <property type="match status" value="1"/>
</dbReference>
<dbReference type="PROSITE" id="PS00211">
    <property type="entry name" value="ABC_TRANSPORTER_1"/>
    <property type="match status" value="1"/>
</dbReference>
<feature type="transmembrane region" description="Helical" evidence="7">
    <location>
        <begin position="136"/>
        <end position="157"/>
    </location>
</feature>
<dbReference type="Pfam" id="PF00005">
    <property type="entry name" value="ABC_tran"/>
    <property type="match status" value="1"/>
</dbReference>
<feature type="transmembrane region" description="Helical" evidence="7">
    <location>
        <begin position="282"/>
        <end position="307"/>
    </location>
</feature>
<dbReference type="InterPro" id="IPR003439">
    <property type="entry name" value="ABC_transporter-like_ATP-bd"/>
</dbReference>
<feature type="transmembrane region" description="Helical" evidence="7">
    <location>
        <begin position="163"/>
        <end position="183"/>
    </location>
</feature>
<dbReference type="InterPro" id="IPR036640">
    <property type="entry name" value="ABC1_TM_sf"/>
</dbReference>
<evidence type="ECO:0000256" key="7">
    <source>
        <dbReference type="SAM" id="Phobius"/>
    </source>
</evidence>
<dbReference type="SMART" id="SM00382">
    <property type="entry name" value="AAA"/>
    <property type="match status" value="1"/>
</dbReference>
<dbReference type="CDD" id="cd18585">
    <property type="entry name" value="ABC_6TM_CydC"/>
    <property type="match status" value="1"/>
</dbReference>
<evidence type="ECO:0000256" key="1">
    <source>
        <dbReference type="ARBA" id="ARBA00004651"/>
    </source>
</evidence>
<dbReference type="GO" id="GO:0005886">
    <property type="term" value="C:plasma membrane"/>
    <property type="evidence" value="ECO:0007669"/>
    <property type="project" value="UniProtKB-SubCell"/>
</dbReference>
<feature type="transmembrane region" description="Helical" evidence="7">
    <location>
        <begin position="249"/>
        <end position="270"/>
    </location>
</feature>
<dbReference type="InterPro" id="IPR039421">
    <property type="entry name" value="Type_1_exporter"/>
</dbReference>
<dbReference type="GO" id="GO:0034040">
    <property type="term" value="F:ATPase-coupled lipid transmembrane transporter activity"/>
    <property type="evidence" value="ECO:0007669"/>
    <property type="project" value="TreeGrafter"/>
</dbReference>
<feature type="transmembrane region" description="Helical" evidence="7">
    <location>
        <begin position="17"/>
        <end position="36"/>
    </location>
</feature>
<dbReference type="GO" id="GO:0140359">
    <property type="term" value="F:ABC-type transporter activity"/>
    <property type="evidence" value="ECO:0007669"/>
    <property type="project" value="InterPro"/>
</dbReference>
<dbReference type="InterPro" id="IPR003593">
    <property type="entry name" value="AAA+_ATPase"/>
</dbReference>